<dbReference type="AlphaFoldDB" id="A0A915I322"/>
<proteinExistence type="predicted"/>
<sequence length="46" mass="5190">MRKNDKPYACFLAPETTTTSTMAAKMNDHGRRIDGKIMMTKGQKLT</sequence>
<organism evidence="1 2">
    <name type="scientific">Romanomermis culicivorax</name>
    <name type="common">Nematode worm</name>
    <dbReference type="NCBI Taxonomy" id="13658"/>
    <lineage>
        <taxon>Eukaryota</taxon>
        <taxon>Metazoa</taxon>
        <taxon>Ecdysozoa</taxon>
        <taxon>Nematoda</taxon>
        <taxon>Enoplea</taxon>
        <taxon>Dorylaimia</taxon>
        <taxon>Mermithida</taxon>
        <taxon>Mermithoidea</taxon>
        <taxon>Mermithidae</taxon>
        <taxon>Romanomermis</taxon>
    </lineage>
</organism>
<protein>
    <submittedName>
        <fullName evidence="2">Uncharacterized protein</fullName>
    </submittedName>
</protein>
<evidence type="ECO:0000313" key="1">
    <source>
        <dbReference type="Proteomes" id="UP000887565"/>
    </source>
</evidence>
<keyword evidence="1" id="KW-1185">Reference proteome</keyword>
<dbReference type="WBParaSite" id="nRc.2.0.1.t07849-RA">
    <property type="protein sequence ID" value="nRc.2.0.1.t07849-RA"/>
    <property type="gene ID" value="nRc.2.0.1.g07849"/>
</dbReference>
<reference evidence="2" key="1">
    <citation type="submission" date="2022-11" db="UniProtKB">
        <authorList>
            <consortium name="WormBaseParasite"/>
        </authorList>
    </citation>
    <scope>IDENTIFICATION</scope>
</reference>
<accession>A0A915I322</accession>
<dbReference type="Proteomes" id="UP000887565">
    <property type="component" value="Unplaced"/>
</dbReference>
<name>A0A915I322_ROMCU</name>
<evidence type="ECO:0000313" key="2">
    <source>
        <dbReference type="WBParaSite" id="nRc.2.0.1.t07849-RA"/>
    </source>
</evidence>